<dbReference type="SUPFAM" id="SSF54106">
    <property type="entry name" value="LysM domain"/>
    <property type="match status" value="2"/>
</dbReference>
<dbReference type="GO" id="GO:0008932">
    <property type="term" value="F:lytic endotransglycosylase activity"/>
    <property type="evidence" value="ECO:0007669"/>
    <property type="project" value="TreeGrafter"/>
</dbReference>
<dbReference type="PROSITE" id="PS51782">
    <property type="entry name" value="LYSM"/>
    <property type="match status" value="2"/>
</dbReference>
<feature type="domain" description="LysM" evidence="3">
    <location>
        <begin position="174"/>
        <end position="217"/>
    </location>
</feature>
<sequence>MEEEEPKKRNIRPKETSRLPLITLLSLLAIIVALFVIGWEYISDDAKGSDEVTNTVPDTTSKYIPPDIRDEPEDIGNETEDTSLPDNVGSAVAVQDPPAPVVEKPKPEPKPTPKPANVGGKEITHTVASGETFFGIANRYNLSTETLRSLNPQLTNTSTDLKAGVTKLNVRVQAVHTVGPGDVLRVVAKKYNISKQQLMEANGKSRDYAERGEKLVIPFGVRK</sequence>
<dbReference type="EMBL" id="BMXF01000001">
    <property type="protein sequence ID" value="GHB56762.1"/>
    <property type="molecule type" value="Genomic_DNA"/>
</dbReference>
<dbReference type="RefSeq" id="WP_189563021.1">
    <property type="nucleotide sequence ID" value="NZ_BMXF01000001.1"/>
</dbReference>
<dbReference type="CDD" id="cd00118">
    <property type="entry name" value="LysM"/>
    <property type="match status" value="2"/>
</dbReference>
<feature type="compositionally biased region" description="Acidic residues" evidence="1">
    <location>
        <begin position="70"/>
        <end position="83"/>
    </location>
</feature>
<organism evidence="4 5">
    <name type="scientific">Persicitalea jodogahamensis</name>
    <dbReference type="NCBI Taxonomy" id="402147"/>
    <lineage>
        <taxon>Bacteria</taxon>
        <taxon>Pseudomonadati</taxon>
        <taxon>Bacteroidota</taxon>
        <taxon>Cytophagia</taxon>
        <taxon>Cytophagales</taxon>
        <taxon>Spirosomataceae</taxon>
        <taxon>Persicitalea</taxon>
    </lineage>
</organism>
<keyword evidence="2" id="KW-1133">Transmembrane helix</keyword>
<evidence type="ECO:0000313" key="4">
    <source>
        <dbReference type="EMBL" id="GHB56762.1"/>
    </source>
</evidence>
<evidence type="ECO:0000256" key="2">
    <source>
        <dbReference type="SAM" id="Phobius"/>
    </source>
</evidence>
<evidence type="ECO:0000259" key="3">
    <source>
        <dbReference type="PROSITE" id="PS51782"/>
    </source>
</evidence>
<feature type="compositionally biased region" description="Polar residues" evidence="1">
    <location>
        <begin position="51"/>
        <end position="62"/>
    </location>
</feature>
<name>A0A8J3G8P4_9BACT</name>
<comment type="caution">
    <text evidence="4">The sequence shown here is derived from an EMBL/GenBank/DDBJ whole genome shotgun (WGS) entry which is preliminary data.</text>
</comment>
<reference evidence="4 5" key="1">
    <citation type="journal article" date="2014" name="Int. J. Syst. Evol. Microbiol.">
        <title>Complete genome sequence of Corynebacterium casei LMG S-19264T (=DSM 44701T), isolated from a smear-ripened cheese.</title>
        <authorList>
            <consortium name="US DOE Joint Genome Institute (JGI-PGF)"/>
            <person name="Walter F."/>
            <person name="Albersmeier A."/>
            <person name="Kalinowski J."/>
            <person name="Ruckert C."/>
        </authorList>
    </citation>
    <scope>NUCLEOTIDE SEQUENCE [LARGE SCALE GENOMIC DNA]</scope>
    <source>
        <strain evidence="4 5">KCTC 12866</strain>
    </source>
</reference>
<proteinExistence type="predicted"/>
<dbReference type="Gene3D" id="3.10.350.10">
    <property type="entry name" value="LysM domain"/>
    <property type="match status" value="2"/>
</dbReference>
<dbReference type="InterPro" id="IPR018392">
    <property type="entry name" value="LysM"/>
</dbReference>
<dbReference type="InterPro" id="IPR036779">
    <property type="entry name" value="LysM_dom_sf"/>
</dbReference>
<evidence type="ECO:0000256" key="1">
    <source>
        <dbReference type="SAM" id="MobiDB-lite"/>
    </source>
</evidence>
<dbReference type="SMART" id="SM00257">
    <property type="entry name" value="LysM"/>
    <property type="match status" value="2"/>
</dbReference>
<evidence type="ECO:0000313" key="5">
    <source>
        <dbReference type="Proteomes" id="UP000598271"/>
    </source>
</evidence>
<feature type="domain" description="LysM" evidence="3">
    <location>
        <begin position="123"/>
        <end position="169"/>
    </location>
</feature>
<dbReference type="Proteomes" id="UP000598271">
    <property type="component" value="Unassembled WGS sequence"/>
</dbReference>
<dbReference type="AlphaFoldDB" id="A0A8J3G8P4"/>
<keyword evidence="5" id="KW-1185">Reference proteome</keyword>
<feature type="transmembrane region" description="Helical" evidence="2">
    <location>
        <begin position="21"/>
        <end position="42"/>
    </location>
</feature>
<gene>
    <name evidence="4" type="ORF">GCM10007390_07680</name>
</gene>
<keyword evidence="2" id="KW-0472">Membrane</keyword>
<feature type="region of interest" description="Disordered" evidence="1">
    <location>
        <begin position="47"/>
        <end position="120"/>
    </location>
</feature>
<accession>A0A8J3G8P4</accession>
<dbReference type="Pfam" id="PF01476">
    <property type="entry name" value="LysM"/>
    <property type="match status" value="2"/>
</dbReference>
<dbReference type="PANTHER" id="PTHR33734:SF22">
    <property type="entry name" value="MEMBRANE-BOUND LYTIC MUREIN TRANSGLYCOSYLASE D"/>
    <property type="match status" value="1"/>
</dbReference>
<protein>
    <recommendedName>
        <fullName evidence="3">LysM domain-containing protein</fullName>
    </recommendedName>
</protein>
<dbReference type="PANTHER" id="PTHR33734">
    <property type="entry name" value="LYSM DOMAIN-CONTAINING GPI-ANCHORED PROTEIN 2"/>
    <property type="match status" value="1"/>
</dbReference>
<keyword evidence="2" id="KW-0812">Transmembrane</keyword>